<proteinExistence type="evidence at transcript level"/>
<dbReference type="VEuPathDB" id="PlasmoDB:PfGB4_140054600"/>
<dbReference type="VEuPathDB" id="PlasmoDB:PfGN01_140053800"/>
<evidence type="ECO:0000256" key="1">
    <source>
        <dbReference type="SAM" id="MobiDB-lite"/>
    </source>
</evidence>
<dbReference type="VEuPathDB" id="PlasmoDB:PfIT_140054900"/>
<dbReference type="VEuPathDB" id="PlasmoDB:PF3D7_1448500"/>
<dbReference type="PANTHER" id="PTHR37999">
    <property type="entry name" value="MUCIN-17"/>
    <property type="match status" value="1"/>
</dbReference>
<evidence type="ECO:0000313" key="2">
    <source>
        <dbReference type="EMBL" id="AAL55474.1"/>
    </source>
</evidence>
<dbReference type="VEuPathDB" id="PlasmoDB:PfHB3_140054200"/>
<feature type="compositionally biased region" description="Basic and acidic residues" evidence="1">
    <location>
        <begin position="55"/>
        <end position="89"/>
    </location>
</feature>
<sequence>KMMLNTRRMMIRLYKVIKKYVTMTICNDDQKICHDDHLNDDQKICHDDHLNDDQKMSDDTKINDDQKKCDDTKKDDDESESEKSTDEGRHRKTKLLIQKRKKMNVPKKKIYMNICLFFKRTKNFSYFKEGPMEHINKFKDYHTIYKKEDNIDEFASVEQLHVHDIKIFFIPKIYKENEEDNKNK</sequence>
<feature type="region of interest" description="Disordered" evidence="1">
    <location>
        <begin position="55"/>
        <end position="92"/>
    </location>
</feature>
<dbReference type="VEuPathDB" id="PlasmoDB:PfKE01_140053400"/>
<reference evidence="2" key="1">
    <citation type="submission" date="1998-04" db="EMBL/GenBank/DDBJ databases">
        <authorList>
            <person name="Li G.D."/>
            <person name="Mungthin M."/>
            <person name="Bray P.G."/>
            <person name="Devoy J.G."/>
            <person name="Ward S."/>
        </authorList>
    </citation>
    <scope>NUCLEOTIDE SEQUENCE</scope>
    <source>
        <strain evidence="2">K1</strain>
    </source>
</reference>
<dbReference type="VEuPathDB" id="PlasmoDB:PfNF54_140052200"/>
<name>Q8WSM8_PLAFA</name>
<feature type="non-terminal residue" evidence="2">
    <location>
        <position position="184"/>
    </location>
</feature>
<dbReference type="VEuPathDB" id="PlasmoDB:Pf7G8_140053700"/>
<dbReference type="VEuPathDB" id="PlasmoDB:PfTG01_140053800"/>
<dbReference type="VEuPathDB" id="PlasmoDB:PfGA01_140054000"/>
<dbReference type="VEuPathDB" id="PlasmoDB:PfDd2_140052900"/>
<organism evidence="2">
    <name type="scientific">Plasmodium falciparum</name>
    <name type="common">malaria parasite P. falciparum</name>
    <dbReference type="NCBI Taxonomy" id="5833"/>
    <lineage>
        <taxon>Eukaryota</taxon>
        <taxon>Sar</taxon>
        <taxon>Alveolata</taxon>
        <taxon>Apicomplexa</taxon>
        <taxon>Aconoidasida</taxon>
        <taxon>Haemosporida</taxon>
        <taxon>Plasmodiidae</taxon>
        <taxon>Plasmodium</taxon>
        <taxon>Plasmodium (Laverania)</taxon>
    </lineage>
</organism>
<dbReference type="VEuPathDB" id="PlasmoDB:PfNF166_140051400"/>
<dbReference type="EMBL" id="AF057712">
    <property type="protein sequence ID" value="AAL55474.1"/>
    <property type="molecule type" value="mRNA"/>
</dbReference>
<dbReference type="VEuPathDB" id="PlasmoDB:PfNF135_140052600"/>
<protein>
    <submittedName>
        <fullName evidence="2">Chloroquine resistance protein</fullName>
    </submittedName>
</protein>
<feature type="non-terminal residue" evidence="2">
    <location>
        <position position="1"/>
    </location>
</feature>
<dbReference type="VEuPathDB" id="PlasmoDB:PfKH02_140054200"/>
<dbReference type="InterPro" id="IPR053311">
    <property type="entry name" value="Mucosal_Integrity_Assoc"/>
</dbReference>
<dbReference type="VEuPathDB" id="PlasmoDB:Pf7G8-2_000522300"/>
<accession>Q8WSM8</accession>
<dbReference type="AlphaFoldDB" id="Q8WSM8"/>
<dbReference type="PANTHER" id="PTHR37999:SF2">
    <property type="entry name" value="MUCIN-17"/>
    <property type="match status" value="1"/>
</dbReference>
<dbReference type="VEuPathDB" id="PlasmoDB:PfSN01_140055700"/>